<dbReference type="Pfam" id="PF12012">
    <property type="entry name" value="DUF3504"/>
    <property type="match status" value="1"/>
</dbReference>
<dbReference type="PANTHER" id="PTHR21446">
    <property type="entry name" value="DUF3504 DOMAIN-CONTAINING PROTEIN"/>
    <property type="match status" value="1"/>
</dbReference>
<dbReference type="InterPro" id="IPR052787">
    <property type="entry name" value="MAVS"/>
</dbReference>
<dbReference type="GO" id="GO:0006310">
    <property type="term" value="P:DNA recombination"/>
    <property type="evidence" value="ECO:0007669"/>
    <property type="project" value="UniProtKB-KW"/>
</dbReference>
<dbReference type="InterPro" id="IPR021893">
    <property type="entry name" value="ZMYM2-like_C"/>
</dbReference>
<proteinExistence type="predicted"/>
<keyword evidence="2" id="KW-0597">Phosphoprotein</keyword>
<evidence type="ECO:0000256" key="5">
    <source>
        <dbReference type="SAM" id="MobiDB-lite"/>
    </source>
</evidence>
<dbReference type="PANTHER" id="PTHR21446:SF12">
    <property type="entry name" value="POTASSIUM CHANNEL TETRAMERIZATION DOMAIN CONTAINING 1"/>
    <property type="match status" value="1"/>
</dbReference>
<feature type="region of interest" description="Disordered" evidence="5">
    <location>
        <begin position="244"/>
        <end position="315"/>
    </location>
</feature>
<dbReference type="SUPFAM" id="SSF56349">
    <property type="entry name" value="DNA breaking-rejoining enzymes"/>
    <property type="match status" value="1"/>
</dbReference>
<dbReference type="InParanoid" id="A0A1X7UNC1"/>
<dbReference type="AlphaFoldDB" id="A0A1X7UNC1"/>
<protein>
    <recommendedName>
        <fullName evidence="6">ZMYM2-like/QRICH1 C-terminal domain-containing protein</fullName>
    </recommendedName>
</protein>
<dbReference type="OrthoDB" id="2434995at2759"/>
<feature type="domain" description="ZMYM2-like/QRICH1 C-terminal" evidence="6">
    <location>
        <begin position="37"/>
        <end position="167"/>
    </location>
</feature>
<keyword evidence="4" id="KW-0233">DNA recombination</keyword>
<dbReference type="GO" id="GO:0003677">
    <property type="term" value="F:DNA binding"/>
    <property type="evidence" value="ECO:0007669"/>
    <property type="project" value="InterPro"/>
</dbReference>
<dbReference type="GO" id="GO:0015074">
    <property type="term" value="P:DNA integration"/>
    <property type="evidence" value="ECO:0007669"/>
    <property type="project" value="InterPro"/>
</dbReference>
<dbReference type="InterPro" id="IPR013762">
    <property type="entry name" value="Integrase-like_cat_sf"/>
</dbReference>
<evidence type="ECO:0000259" key="6">
    <source>
        <dbReference type="Pfam" id="PF12012"/>
    </source>
</evidence>
<evidence type="ECO:0000256" key="4">
    <source>
        <dbReference type="ARBA" id="ARBA00023172"/>
    </source>
</evidence>
<organism evidence="7">
    <name type="scientific">Amphimedon queenslandica</name>
    <name type="common">Sponge</name>
    <dbReference type="NCBI Taxonomy" id="400682"/>
    <lineage>
        <taxon>Eukaryota</taxon>
        <taxon>Metazoa</taxon>
        <taxon>Porifera</taxon>
        <taxon>Demospongiae</taxon>
        <taxon>Heteroscleromorpha</taxon>
        <taxon>Haplosclerida</taxon>
        <taxon>Niphatidae</taxon>
        <taxon>Amphimedon</taxon>
    </lineage>
</organism>
<name>A0A1X7UNC1_AMPQE</name>
<dbReference type="InterPro" id="IPR011010">
    <property type="entry name" value="DNA_brk_join_enz"/>
</dbReference>
<sequence length="329" mass="37926">MNRSNLHLHDLHLPLDTVTSKLHSTGMGLDKVKAQVISKDLEDMCWEKGSLGTSSPRVLQHTVFFYIGLQFVLRGFQEQHDLMVRQLVRFPNDQTTYSGDVYYEYTEFISKNNLHRFTDSKSTNKVVRAYATPGSDRCLVALLDMYIHLLPDDSEYFYMRPLKSFPADPLKPAFCRQHVGVNQIKKFVQTMTGDVSYTNHSLRATAMTRMFNQGVSEKEIAEKSGHRSLDGLRSYEHPSRKLEKAAGEIIADPTGSFQDVKKEREGKREKKEEKGEEKEEKLDSKDEKEATPELKEEKKEQPQLKQQLHVPPFSHLKHCTINFNINYGK</sequence>
<evidence type="ECO:0000256" key="1">
    <source>
        <dbReference type="ARBA" id="ARBA00022499"/>
    </source>
</evidence>
<keyword evidence="3" id="KW-0832">Ubl conjugation</keyword>
<dbReference type="EnsemblMetazoa" id="Aqu2.1.29490_001">
    <property type="protein sequence ID" value="Aqu2.1.29490_001"/>
    <property type="gene ID" value="Aqu2.1.29490"/>
</dbReference>
<evidence type="ECO:0000313" key="7">
    <source>
        <dbReference type="EnsemblMetazoa" id="Aqu2.1.29490_001"/>
    </source>
</evidence>
<evidence type="ECO:0000256" key="3">
    <source>
        <dbReference type="ARBA" id="ARBA00022843"/>
    </source>
</evidence>
<evidence type="ECO:0000256" key="2">
    <source>
        <dbReference type="ARBA" id="ARBA00022553"/>
    </source>
</evidence>
<dbReference type="Gene3D" id="1.10.443.10">
    <property type="entry name" value="Intergrase catalytic core"/>
    <property type="match status" value="1"/>
</dbReference>
<accession>A0A1X7UNC1</accession>
<reference evidence="7" key="1">
    <citation type="submission" date="2017-05" db="UniProtKB">
        <authorList>
            <consortium name="EnsemblMetazoa"/>
        </authorList>
    </citation>
    <scope>IDENTIFICATION</scope>
</reference>
<dbReference type="OMA" id="KXASETH"/>
<keyword evidence="1" id="KW-1017">Isopeptide bond</keyword>
<feature type="compositionally biased region" description="Basic and acidic residues" evidence="5">
    <location>
        <begin position="259"/>
        <end position="302"/>
    </location>
</feature>